<evidence type="ECO:0000256" key="2">
    <source>
        <dbReference type="ARBA" id="ARBA00023172"/>
    </source>
</evidence>
<name>A0ABY5SRJ5_9MICO</name>
<dbReference type="RefSeq" id="WP_167198724.1">
    <property type="nucleotide sequence ID" value="NZ_CP093443.1"/>
</dbReference>
<dbReference type="PIRSF" id="PIRSF006493">
    <property type="entry name" value="Prok_Ku"/>
    <property type="match status" value="1"/>
</dbReference>
<dbReference type="SMART" id="SM00559">
    <property type="entry name" value="Ku78"/>
    <property type="match status" value="1"/>
</dbReference>
<reference evidence="6" key="1">
    <citation type="submission" date="2022-03" db="EMBL/GenBank/DDBJ databases">
        <title>Brevibacterium spongiae sp. nov., isolated from marine sponge.</title>
        <authorList>
            <person name="Li Z."/>
            <person name="Zhang M."/>
        </authorList>
    </citation>
    <scope>NUCLEOTIDE SEQUENCE</scope>
    <source>
        <strain evidence="6">WHS-Z9</strain>
    </source>
</reference>
<dbReference type="NCBIfam" id="TIGR02772">
    <property type="entry name" value="Ku_bact"/>
    <property type="match status" value="1"/>
</dbReference>
<dbReference type="Proteomes" id="UP001064879">
    <property type="component" value="Chromosome"/>
</dbReference>
<dbReference type="Pfam" id="PF02735">
    <property type="entry name" value="Ku"/>
    <property type="match status" value="1"/>
</dbReference>
<comment type="function">
    <text evidence="3">With LigD forms a non-homologous end joining (NHEJ) DNA repair enzyme, which repairs dsDNA breaks with reduced fidelity. Binds linear dsDNA with 5'- and 3'- overhangs but not closed circular dsDNA nor ssDNA. Recruits and stimulates the ligase activity of LigD.</text>
</comment>
<feature type="domain" description="Ku" evidence="5">
    <location>
        <begin position="52"/>
        <end position="179"/>
    </location>
</feature>
<dbReference type="SUPFAM" id="SSF100939">
    <property type="entry name" value="SPOC domain-like"/>
    <property type="match status" value="1"/>
</dbReference>
<keyword evidence="3" id="KW-0227">DNA damage</keyword>
<dbReference type="InterPro" id="IPR009187">
    <property type="entry name" value="Prok_Ku"/>
</dbReference>
<sequence length="302" mass="34122">MRAIWTGSIAFGLVNVPVKLYSATENHDVRMHQVHKKDGGRIRNQHHCEECGKTVEYDDIDKAFDDGEHRVVLTSEDFEALPAEDNDDIDVLQFVPSDEIDPIMLEKAYFLEPTSKTPKAYLLLRKTLEDTERTAIVKLTLRTRTRLAVLRVCGKVLMIQTLRWADEIRDVDFKGVNSKAKISDKELEMSEKLVESYSEDFTPEEFSDDYQVELRKLIDAKIESGESLDIEKTFDEEDSEEDTGGDVIDLMEALRKSVDSSRSAKKGTPGKKSNAKKTSSKKSSAKPKKSTAKKSAPKKRTG</sequence>
<dbReference type="CDD" id="cd00789">
    <property type="entry name" value="KU_like"/>
    <property type="match status" value="1"/>
</dbReference>
<evidence type="ECO:0000256" key="1">
    <source>
        <dbReference type="ARBA" id="ARBA00023125"/>
    </source>
</evidence>
<comment type="subunit">
    <text evidence="3">Homodimer. Interacts with LigD.</text>
</comment>
<evidence type="ECO:0000313" key="7">
    <source>
        <dbReference type="Proteomes" id="UP001064879"/>
    </source>
</evidence>
<feature type="region of interest" description="Disordered" evidence="4">
    <location>
        <begin position="257"/>
        <end position="302"/>
    </location>
</feature>
<evidence type="ECO:0000259" key="5">
    <source>
        <dbReference type="SMART" id="SM00559"/>
    </source>
</evidence>
<organism evidence="6 7">
    <name type="scientific">Brevibacterium spongiae</name>
    <dbReference type="NCBI Taxonomy" id="2909672"/>
    <lineage>
        <taxon>Bacteria</taxon>
        <taxon>Bacillati</taxon>
        <taxon>Actinomycetota</taxon>
        <taxon>Actinomycetes</taxon>
        <taxon>Micrococcales</taxon>
        <taxon>Brevibacteriaceae</taxon>
        <taxon>Brevibacterium</taxon>
    </lineage>
</organism>
<dbReference type="EMBL" id="CP093443">
    <property type="protein sequence ID" value="UVI35314.1"/>
    <property type="molecule type" value="Genomic_DNA"/>
</dbReference>
<keyword evidence="1 3" id="KW-0238">DNA-binding</keyword>
<dbReference type="Gene3D" id="2.40.290.10">
    <property type="match status" value="1"/>
</dbReference>
<proteinExistence type="inferred from homology"/>
<protein>
    <recommendedName>
        <fullName evidence="3">Non-homologous end joining protein Ku</fullName>
    </recommendedName>
</protein>
<evidence type="ECO:0000256" key="4">
    <source>
        <dbReference type="SAM" id="MobiDB-lite"/>
    </source>
</evidence>
<feature type="compositionally biased region" description="Basic residues" evidence="4">
    <location>
        <begin position="263"/>
        <end position="302"/>
    </location>
</feature>
<keyword evidence="3" id="KW-0234">DNA repair</keyword>
<dbReference type="PANTHER" id="PTHR41251:SF1">
    <property type="entry name" value="NON-HOMOLOGOUS END JOINING PROTEIN KU"/>
    <property type="match status" value="1"/>
</dbReference>
<keyword evidence="2 3" id="KW-0233">DNA recombination</keyword>
<dbReference type="InterPro" id="IPR016194">
    <property type="entry name" value="SPOC-like_C_dom_sf"/>
</dbReference>
<accession>A0ABY5SRJ5</accession>
<evidence type="ECO:0000256" key="3">
    <source>
        <dbReference type="HAMAP-Rule" id="MF_01875"/>
    </source>
</evidence>
<dbReference type="InterPro" id="IPR006164">
    <property type="entry name" value="DNA_bd_Ku70/Ku80"/>
</dbReference>
<gene>
    <name evidence="3" type="primary">ku</name>
    <name evidence="6" type="ORF">L1F31_14495</name>
</gene>
<dbReference type="PANTHER" id="PTHR41251">
    <property type="entry name" value="NON-HOMOLOGOUS END JOINING PROTEIN KU"/>
    <property type="match status" value="1"/>
</dbReference>
<evidence type="ECO:0000313" key="6">
    <source>
        <dbReference type="EMBL" id="UVI35314.1"/>
    </source>
</evidence>
<comment type="similarity">
    <text evidence="3">Belongs to the prokaryotic Ku family.</text>
</comment>
<dbReference type="HAMAP" id="MF_01875">
    <property type="entry name" value="Prokaryotic_Ku"/>
    <property type="match status" value="1"/>
</dbReference>
<keyword evidence="7" id="KW-1185">Reference proteome</keyword>